<reference evidence="2 3" key="1">
    <citation type="journal article" date="2009" name="Nat. Genet.">
        <title>Comparative genomic and phylogeographic analysis of Mycobacterium leprae.</title>
        <authorList>
            <person name="Monot M."/>
            <person name="Honore N."/>
            <person name="Garnier T."/>
            <person name="Zidane N."/>
            <person name="Sherafi D."/>
            <person name="Paniz-Mondolfi A."/>
            <person name="Matsuoka M."/>
            <person name="Taylor G.M."/>
            <person name="Donoghue H.D."/>
            <person name="Bouwman A."/>
            <person name="Mays S."/>
            <person name="Watson C."/>
            <person name="Lockwood D."/>
            <person name="Khamispour A."/>
            <person name="Dowlati Y."/>
            <person name="Jianping S."/>
            <person name="Rea T.H."/>
            <person name="Vera-Cabrera L."/>
            <person name="Stefani M.M."/>
            <person name="Banu S."/>
            <person name="Macdonald M."/>
            <person name="Sapkota B.R."/>
            <person name="Spencer J.S."/>
            <person name="Thomas J."/>
            <person name="Harshman K."/>
            <person name="Singh P."/>
            <person name="Busso P."/>
            <person name="Gattiker A."/>
            <person name="Rougemont J."/>
            <person name="Brennan P.J."/>
            <person name="Cole S.T."/>
        </authorList>
    </citation>
    <scope>NUCLEOTIDE SEQUENCE [LARGE SCALE GENOMIC DNA]</scope>
    <source>
        <strain evidence="3">Br4923</strain>
    </source>
</reference>
<feature type="region of interest" description="Disordered" evidence="1">
    <location>
        <begin position="54"/>
        <end position="87"/>
    </location>
</feature>
<dbReference type="HOGENOM" id="CLU_2480010_0_0_11"/>
<dbReference type="AlphaFoldDB" id="A0A0H3MTH6"/>
<evidence type="ECO:0000313" key="2">
    <source>
        <dbReference type="EMBL" id="CAR70163.1"/>
    </source>
</evidence>
<organism evidence="2 3">
    <name type="scientific">Mycobacterium leprae (strain Br4923)</name>
    <dbReference type="NCBI Taxonomy" id="561304"/>
    <lineage>
        <taxon>Bacteria</taxon>
        <taxon>Bacillati</taxon>
        <taxon>Actinomycetota</taxon>
        <taxon>Actinomycetes</taxon>
        <taxon>Mycobacteriales</taxon>
        <taxon>Mycobacteriaceae</taxon>
        <taxon>Mycobacterium</taxon>
    </lineage>
</organism>
<dbReference type="Proteomes" id="UP000006900">
    <property type="component" value="Chromosome"/>
</dbReference>
<evidence type="ECO:0000256" key="1">
    <source>
        <dbReference type="SAM" id="MobiDB-lite"/>
    </source>
</evidence>
<proteinExistence type="predicted"/>
<evidence type="ECO:0000313" key="3">
    <source>
        <dbReference type="Proteomes" id="UP000006900"/>
    </source>
</evidence>
<dbReference type="KEGG" id="mlb:MLBr00070"/>
<gene>
    <name evidence="2" type="ordered locus">MLBr00070</name>
</gene>
<protein>
    <submittedName>
        <fullName evidence="2">Uncharacterized protein</fullName>
    </submittedName>
</protein>
<sequence>MLTGVTNLLVPSVRLVAAGQHAVGGGPVVIGVNAALALATGKCRYVAHSALATNKSNNRWETTGRRLDIPSSTRADHQAVPNSPHRE</sequence>
<dbReference type="EMBL" id="FM211192">
    <property type="protein sequence ID" value="CAR70163.1"/>
    <property type="molecule type" value="Genomic_DNA"/>
</dbReference>
<name>A0A0H3MTH6_MYCLB</name>
<accession>A0A0H3MTH6</accession>